<gene>
    <name evidence="2" type="ORF">BDV24DRAFT_80796</name>
</gene>
<proteinExistence type="predicted"/>
<feature type="compositionally biased region" description="Polar residues" evidence="1">
    <location>
        <begin position="39"/>
        <end position="53"/>
    </location>
</feature>
<reference evidence="2" key="1">
    <citation type="submission" date="2019-04" db="EMBL/GenBank/DDBJ databases">
        <title>Friends and foes A comparative genomics study of 23 Aspergillus species from section Flavi.</title>
        <authorList>
            <consortium name="DOE Joint Genome Institute"/>
            <person name="Kjaerbolling I."/>
            <person name="Vesth T."/>
            <person name="Frisvad J.C."/>
            <person name="Nybo J.L."/>
            <person name="Theobald S."/>
            <person name="Kildgaard S."/>
            <person name="Isbrandt T."/>
            <person name="Kuo A."/>
            <person name="Sato A."/>
            <person name="Lyhne E.K."/>
            <person name="Kogle M.E."/>
            <person name="Wiebenga A."/>
            <person name="Kun R.S."/>
            <person name="Lubbers R.J."/>
            <person name="Makela M.R."/>
            <person name="Barry K."/>
            <person name="Chovatia M."/>
            <person name="Clum A."/>
            <person name="Daum C."/>
            <person name="Haridas S."/>
            <person name="He G."/>
            <person name="LaButti K."/>
            <person name="Lipzen A."/>
            <person name="Mondo S."/>
            <person name="Riley R."/>
            <person name="Salamov A."/>
            <person name="Simmons B.A."/>
            <person name="Magnuson J.K."/>
            <person name="Henrissat B."/>
            <person name="Mortensen U.H."/>
            <person name="Larsen T.O."/>
            <person name="Devries R.P."/>
            <person name="Grigoriev I.V."/>
            <person name="Machida M."/>
            <person name="Baker S.E."/>
            <person name="Andersen M.R."/>
        </authorList>
    </citation>
    <scope>NUCLEOTIDE SEQUENCE</scope>
    <source>
        <strain evidence="2">CBS 117612</strain>
    </source>
</reference>
<organism evidence="2">
    <name type="scientific">Aspergillus arachidicola</name>
    <dbReference type="NCBI Taxonomy" id="656916"/>
    <lineage>
        <taxon>Eukaryota</taxon>
        <taxon>Fungi</taxon>
        <taxon>Dikarya</taxon>
        <taxon>Ascomycota</taxon>
        <taxon>Pezizomycotina</taxon>
        <taxon>Eurotiomycetes</taxon>
        <taxon>Eurotiomycetidae</taxon>
        <taxon>Eurotiales</taxon>
        <taxon>Aspergillaceae</taxon>
        <taxon>Aspergillus</taxon>
        <taxon>Aspergillus subgen. Circumdati</taxon>
    </lineage>
</organism>
<feature type="compositionally biased region" description="Polar residues" evidence="1">
    <location>
        <begin position="1"/>
        <end position="17"/>
    </location>
</feature>
<feature type="region of interest" description="Disordered" evidence="1">
    <location>
        <begin position="1"/>
        <end position="53"/>
    </location>
</feature>
<name>A0A5N6YNG7_9EURO</name>
<feature type="compositionally biased region" description="Basic and acidic residues" evidence="1">
    <location>
        <begin position="25"/>
        <end position="38"/>
    </location>
</feature>
<dbReference type="Proteomes" id="UP000325558">
    <property type="component" value="Unassembled WGS sequence"/>
</dbReference>
<accession>A0A5N6YNG7</accession>
<evidence type="ECO:0000313" key="2">
    <source>
        <dbReference type="EMBL" id="KAE8346423.1"/>
    </source>
</evidence>
<evidence type="ECO:0000256" key="1">
    <source>
        <dbReference type="SAM" id="MobiDB-lite"/>
    </source>
</evidence>
<sequence>MDEIQTIPSYMTKNSQQPRRRQDHKRSGCEQDSEERGRYTNNQSSPVQRARWSSSQGFEVIFFVDFLSIFE</sequence>
<dbReference type="AlphaFoldDB" id="A0A5N6YNG7"/>
<dbReference type="EMBL" id="ML737116">
    <property type="protein sequence ID" value="KAE8346423.1"/>
    <property type="molecule type" value="Genomic_DNA"/>
</dbReference>
<protein>
    <submittedName>
        <fullName evidence="2">Uncharacterized protein</fullName>
    </submittedName>
</protein>